<dbReference type="PANTHER" id="PTHR21047">
    <property type="entry name" value="DTDP-6-DEOXY-D-GLUCOSE-3,5 EPIMERASE"/>
    <property type="match status" value="1"/>
</dbReference>
<evidence type="ECO:0000313" key="8">
    <source>
        <dbReference type="EMBL" id="GLH70646.1"/>
    </source>
</evidence>
<dbReference type="Pfam" id="PF00908">
    <property type="entry name" value="dTDP_sugar_isom"/>
    <property type="match status" value="1"/>
</dbReference>
<evidence type="ECO:0000313" key="9">
    <source>
        <dbReference type="Proteomes" id="UP001165089"/>
    </source>
</evidence>
<dbReference type="EC" id="5.1.3.13" evidence="3"/>
<organism evidence="8 9">
    <name type="scientific">Geothrix rubra</name>
    <dbReference type="NCBI Taxonomy" id="2927977"/>
    <lineage>
        <taxon>Bacteria</taxon>
        <taxon>Pseudomonadati</taxon>
        <taxon>Acidobacteriota</taxon>
        <taxon>Holophagae</taxon>
        <taxon>Holophagales</taxon>
        <taxon>Holophagaceae</taxon>
        <taxon>Geothrix</taxon>
    </lineage>
</organism>
<dbReference type="Proteomes" id="UP001165089">
    <property type="component" value="Unassembled WGS sequence"/>
</dbReference>
<evidence type="ECO:0000256" key="7">
    <source>
        <dbReference type="ARBA" id="ARBA00033311"/>
    </source>
</evidence>
<evidence type="ECO:0000256" key="3">
    <source>
        <dbReference type="ARBA" id="ARBA00012098"/>
    </source>
</evidence>
<dbReference type="SUPFAM" id="SSF51182">
    <property type="entry name" value="RmlC-like cupins"/>
    <property type="match status" value="1"/>
</dbReference>
<proteinExistence type="predicted"/>
<dbReference type="InterPro" id="IPR014710">
    <property type="entry name" value="RmlC-like_jellyroll"/>
</dbReference>
<evidence type="ECO:0000256" key="6">
    <source>
        <dbReference type="ARBA" id="ARBA00031424"/>
    </source>
</evidence>
<dbReference type="RefSeq" id="WP_285726072.1">
    <property type="nucleotide sequence ID" value="NZ_BSDD01000004.1"/>
</dbReference>
<evidence type="ECO:0000256" key="4">
    <source>
        <dbReference type="ARBA" id="ARBA00019595"/>
    </source>
</evidence>
<evidence type="ECO:0000256" key="2">
    <source>
        <dbReference type="ARBA" id="ARBA00001997"/>
    </source>
</evidence>
<evidence type="ECO:0000256" key="1">
    <source>
        <dbReference type="ARBA" id="ARBA00001298"/>
    </source>
</evidence>
<dbReference type="EMBL" id="BSDD01000004">
    <property type="protein sequence ID" value="GLH70646.1"/>
    <property type="molecule type" value="Genomic_DNA"/>
</dbReference>
<comment type="function">
    <text evidence="2">Catalyzes the epimerization of the C3' and C5'positions of dTDP-6-deoxy-D-xylo-4-hexulose, forming dTDP-6-deoxy-L-lyxo-4-hexulose.</text>
</comment>
<comment type="catalytic activity">
    <reaction evidence="1">
        <text>dTDP-4-dehydro-6-deoxy-alpha-D-glucose = dTDP-4-dehydro-beta-L-rhamnose</text>
        <dbReference type="Rhea" id="RHEA:16969"/>
        <dbReference type="ChEBI" id="CHEBI:57649"/>
        <dbReference type="ChEBI" id="CHEBI:62830"/>
        <dbReference type="EC" id="5.1.3.13"/>
    </reaction>
</comment>
<evidence type="ECO:0000256" key="5">
    <source>
        <dbReference type="ARBA" id="ARBA00029758"/>
    </source>
</evidence>
<comment type="caution">
    <text evidence="8">The sequence shown here is derived from an EMBL/GenBank/DDBJ whole genome shotgun (WGS) entry which is preliminary data.</text>
</comment>
<reference evidence="8 9" key="1">
    <citation type="journal article" date="2023" name="Antonie Van Leeuwenhoek">
        <title>Mesoterricola silvestris gen. nov., sp. nov., Mesoterricola sediminis sp. nov., Geothrix oryzae sp. nov., Geothrix edaphica sp. nov., Geothrix rubra sp. nov., and Geothrix limicola sp. nov., six novel members of Acidobacteriota isolated from soils.</title>
        <authorList>
            <person name="Itoh H."/>
            <person name="Sugisawa Y."/>
            <person name="Mise K."/>
            <person name="Xu Z."/>
            <person name="Kuniyasu M."/>
            <person name="Ushijima N."/>
            <person name="Kawano K."/>
            <person name="Kobayashi E."/>
            <person name="Shiratori Y."/>
            <person name="Masuda Y."/>
            <person name="Senoo K."/>
        </authorList>
    </citation>
    <scope>NUCLEOTIDE SEQUENCE [LARGE SCALE GENOMIC DNA]</scope>
    <source>
        <strain evidence="8 9">Red803</strain>
    </source>
</reference>
<gene>
    <name evidence="8" type="ORF">GETHPA_21790</name>
</gene>
<name>A0ABQ5Q8G8_9BACT</name>
<dbReference type="PANTHER" id="PTHR21047:SF2">
    <property type="entry name" value="THYMIDINE DIPHOSPHO-4-KETO-RHAMNOSE 3,5-EPIMERASE"/>
    <property type="match status" value="1"/>
</dbReference>
<dbReference type="InterPro" id="IPR000888">
    <property type="entry name" value="RmlC-like"/>
</dbReference>
<sequence length="167" mass="19214">MEFTKGPIEGVDIRTIRKFIDERGWLAEIFRNDDLPSWFRPEMSYVSLSLPGILRGPHEHVDQADLFCWVGPGDFKLTLWDNRPESPTYRNRMEVAMGANNPGSVLIPKGVVHCYRCISHEPGFVINCPDRLFMGQGKQQPIDEIRHEDDPENPFVLDEKARRAHLA</sequence>
<dbReference type="Gene3D" id="2.60.120.10">
    <property type="entry name" value="Jelly Rolls"/>
    <property type="match status" value="1"/>
</dbReference>
<keyword evidence="9" id="KW-1185">Reference proteome</keyword>
<protein>
    <recommendedName>
        <fullName evidence="4">dTDP-4-dehydrorhamnose 3,5-epimerase</fullName>
        <ecNumber evidence="3">5.1.3.13</ecNumber>
    </recommendedName>
    <alternativeName>
        <fullName evidence="6">Thymidine diphospho-4-keto-rhamnose 3,5-epimerase</fullName>
    </alternativeName>
    <alternativeName>
        <fullName evidence="5">dTDP-4-keto-6-deoxyglucose 3,5-epimerase</fullName>
    </alternativeName>
    <alternativeName>
        <fullName evidence="7">dTDP-6-deoxy-D-xylo-4-hexulose 3,5-epimerase</fullName>
    </alternativeName>
</protein>
<dbReference type="InterPro" id="IPR011051">
    <property type="entry name" value="RmlC_Cupin_sf"/>
</dbReference>
<accession>A0ABQ5Q8G8</accession>